<dbReference type="Proteomes" id="UP000059680">
    <property type="component" value="Chromosome 7"/>
</dbReference>
<proteinExistence type="predicted"/>
<protein>
    <submittedName>
        <fullName evidence="2">Os07g0572500 protein</fullName>
    </submittedName>
</protein>
<feature type="region of interest" description="Disordered" evidence="1">
    <location>
        <begin position="1"/>
        <end position="103"/>
    </location>
</feature>
<evidence type="ECO:0000313" key="3">
    <source>
        <dbReference type="Proteomes" id="UP000059680"/>
    </source>
</evidence>
<dbReference type="PaxDb" id="39947-A0A0P0X8L0"/>
<evidence type="ECO:0000313" key="2">
    <source>
        <dbReference type="EMBL" id="BAT02249.1"/>
    </source>
</evidence>
<name>A0A0P0X8L0_ORYSJ</name>
<reference evidence="2 3" key="2">
    <citation type="journal article" date="2013" name="Plant Cell Physiol.">
        <title>Rice Annotation Project Database (RAP-DB): an integrative and interactive database for rice genomics.</title>
        <authorList>
            <person name="Sakai H."/>
            <person name="Lee S.S."/>
            <person name="Tanaka T."/>
            <person name="Numa H."/>
            <person name="Kim J."/>
            <person name="Kawahara Y."/>
            <person name="Wakimoto H."/>
            <person name="Yang C.C."/>
            <person name="Iwamoto M."/>
            <person name="Abe T."/>
            <person name="Yamada Y."/>
            <person name="Muto A."/>
            <person name="Inokuchi H."/>
            <person name="Ikemura T."/>
            <person name="Matsumoto T."/>
            <person name="Sasaki T."/>
            <person name="Itoh T."/>
        </authorList>
    </citation>
    <scope>NUCLEOTIDE SEQUENCE [LARGE SCALE GENOMIC DNA]</scope>
    <source>
        <strain evidence="3">cv. Nipponbare</strain>
    </source>
</reference>
<keyword evidence="3" id="KW-1185">Reference proteome</keyword>
<dbReference type="EMBL" id="AP014963">
    <property type="protein sequence ID" value="BAT02249.1"/>
    <property type="molecule type" value="Genomic_DNA"/>
</dbReference>
<organism evidence="2 3">
    <name type="scientific">Oryza sativa subsp. japonica</name>
    <name type="common">Rice</name>
    <dbReference type="NCBI Taxonomy" id="39947"/>
    <lineage>
        <taxon>Eukaryota</taxon>
        <taxon>Viridiplantae</taxon>
        <taxon>Streptophyta</taxon>
        <taxon>Embryophyta</taxon>
        <taxon>Tracheophyta</taxon>
        <taxon>Spermatophyta</taxon>
        <taxon>Magnoliopsida</taxon>
        <taxon>Liliopsida</taxon>
        <taxon>Poales</taxon>
        <taxon>Poaceae</taxon>
        <taxon>BOP clade</taxon>
        <taxon>Oryzoideae</taxon>
        <taxon>Oryzeae</taxon>
        <taxon>Oryzinae</taxon>
        <taxon>Oryza</taxon>
        <taxon>Oryza sativa</taxon>
    </lineage>
</organism>
<gene>
    <name evidence="2" type="ordered locus">Os07g0572500</name>
    <name evidence="2" type="ORF">OSNPB_070572500</name>
</gene>
<feature type="compositionally biased region" description="Pro residues" evidence="1">
    <location>
        <begin position="79"/>
        <end position="91"/>
    </location>
</feature>
<accession>A0A0P0X8L0</accession>
<dbReference type="InParanoid" id="A0A0P0X8L0"/>
<reference evidence="2 3" key="3">
    <citation type="journal article" date="2013" name="Rice">
        <title>Improvement of the Oryza sativa Nipponbare reference genome using next generation sequence and optical map data.</title>
        <authorList>
            <person name="Kawahara Y."/>
            <person name="de la Bastide M."/>
            <person name="Hamilton J.P."/>
            <person name="Kanamori H."/>
            <person name="McCombie W.R."/>
            <person name="Ouyang S."/>
            <person name="Schwartz D.C."/>
            <person name="Tanaka T."/>
            <person name="Wu J."/>
            <person name="Zhou S."/>
            <person name="Childs K.L."/>
            <person name="Davidson R.M."/>
            <person name="Lin H."/>
            <person name="Quesada-Ocampo L."/>
            <person name="Vaillancourt B."/>
            <person name="Sakai H."/>
            <person name="Lee S.S."/>
            <person name="Kim J."/>
            <person name="Numa H."/>
            <person name="Itoh T."/>
            <person name="Buell C.R."/>
            <person name="Matsumoto T."/>
        </authorList>
    </citation>
    <scope>NUCLEOTIDE SEQUENCE [LARGE SCALE GENOMIC DNA]</scope>
    <source>
        <strain evidence="3">cv. Nipponbare</strain>
    </source>
</reference>
<evidence type="ECO:0000256" key="1">
    <source>
        <dbReference type="SAM" id="MobiDB-lite"/>
    </source>
</evidence>
<sequence>MGKRKTATRAQTADAPRRAKRPRSLDAQLRSCSGAGAVGQAQIRSPFAKRRGDHLLDCCSKRPPPSWGSKRARSAAPSCRPPPHGSSPVPDPSWRDWRKGQPG</sequence>
<dbReference type="AlphaFoldDB" id="A0A0P0X8L0"/>
<dbReference type="STRING" id="39947.A0A0P0X8L0"/>
<dbReference type="Gramene" id="Os07t0572500-01">
    <property type="protein sequence ID" value="Os07t0572500-01"/>
    <property type="gene ID" value="Os07g0572500"/>
</dbReference>
<feature type="compositionally biased region" description="Basic and acidic residues" evidence="1">
    <location>
        <begin position="93"/>
        <end position="103"/>
    </location>
</feature>
<reference evidence="3" key="1">
    <citation type="journal article" date="2005" name="Nature">
        <title>The map-based sequence of the rice genome.</title>
        <authorList>
            <consortium name="International rice genome sequencing project (IRGSP)"/>
            <person name="Matsumoto T."/>
            <person name="Wu J."/>
            <person name="Kanamori H."/>
            <person name="Katayose Y."/>
            <person name="Fujisawa M."/>
            <person name="Namiki N."/>
            <person name="Mizuno H."/>
            <person name="Yamamoto K."/>
            <person name="Antonio B.A."/>
            <person name="Baba T."/>
            <person name="Sakata K."/>
            <person name="Nagamura Y."/>
            <person name="Aoki H."/>
            <person name="Arikawa K."/>
            <person name="Arita K."/>
            <person name="Bito T."/>
            <person name="Chiden Y."/>
            <person name="Fujitsuka N."/>
            <person name="Fukunaka R."/>
            <person name="Hamada M."/>
            <person name="Harada C."/>
            <person name="Hayashi A."/>
            <person name="Hijishita S."/>
            <person name="Honda M."/>
            <person name="Hosokawa S."/>
            <person name="Ichikawa Y."/>
            <person name="Idonuma A."/>
            <person name="Iijima M."/>
            <person name="Ikeda M."/>
            <person name="Ikeno M."/>
            <person name="Ito K."/>
            <person name="Ito S."/>
            <person name="Ito T."/>
            <person name="Ito Y."/>
            <person name="Ito Y."/>
            <person name="Iwabuchi A."/>
            <person name="Kamiya K."/>
            <person name="Karasawa W."/>
            <person name="Kurita K."/>
            <person name="Katagiri S."/>
            <person name="Kikuta A."/>
            <person name="Kobayashi H."/>
            <person name="Kobayashi N."/>
            <person name="Machita K."/>
            <person name="Maehara T."/>
            <person name="Masukawa M."/>
            <person name="Mizubayashi T."/>
            <person name="Mukai Y."/>
            <person name="Nagasaki H."/>
            <person name="Nagata Y."/>
            <person name="Naito S."/>
            <person name="Nakashima M."/>
            <person name="Nakama Y."/>
            <person name="Nakamichi Y."/>
            <person name="Nakamura M."/>
            <person name="Meguro A."/>
            <person name="Negishi M."/>
            <person name="Ohta I."/>
            <person name="Ohta T."/>
            <person name="Okamoto M."/>
            <person name="Ono N."/>
            <person name="Saji S."/>
            <person name="Sakaguchi M."/>
            <person name="Sakai K."/>
            <person name="Shibata M."/>
            <person name="Shimokawa T."/>
            <person name="Song J."/>
            <person name="Takazaki Y."/>
            <person name="Terasawa K."/>
            <person name="Tsugane M."/>
            <person name="Tsuji K."/>
            <person name="Ueda S."/>
            <person name="Waki K."/>
            <person name="Yamagata H."/>
            <person name="Yamamoto M."/>
            <person name="Yamamoto S."/>
            <person name="Yamane H."/>
            <person name="Yoshiki S."/>
            <person name="Yoshihara R."/>
            <person name="Yukawa K."/>
            <person name="Zhong H."/>
            <person name="Yano M."/>
            <person name="Yuan Q."/>
            <person name="Ouyang S."/>
            <person name="Liu J."/>
            <person name="Jones K.M."/>
            <person name="Gansberger K."/>
            <person name="Moffat K."/>
            <person name="Hill J."/>
            <person name="Bera J."/>
            <person name="Fadrosh D."/>
            <person name="Jin S."/>
            <person name="Johri S."/>
            <person name="Kim M."/>
            <person name="Overton L."/>
            <person name="Reardon M."/>
            <person name="Tsitrin T."/>
            <person name="Vuong H."/>
            <person name="Weaver B."/>
            <person name="Ciecko A."/>
            <person name="Tallon L."/>
            <person name="Jackson J."/>
            <person name="Pai G."/>
            <person name="Aken S.V."/>
            <person name="Utterback T."/>
            <person name="Reidmuller S."/>
            <person name="Feldblyum T."/>
            <person name="Hsiao J."/>
            <person name="Zismann V."/>
            <person name="Iobst S."/>
            <person name="de Vazeille A.R."/>
            <person name="Buell C.R."/>
            <person name="Ying K."/>
            <person name="Li Y."/>
            <person name="Lu T."/>
            <person name="Huang Y."/>
            <person name="Zhao Q."/>
            <person name="Feng Q."/>
            <person name="Zhang L."/>
            <person name="Zhu J."/>
            <person name="Weng Q."/>
            <person name="Mu J."/>
            <person name="Lu Y."/>
            <person name="Fan D."/>
            <person name="Liu Y."/>
            <person name="Guan J."/>
            <person name="Zhang Y."/>
            <person name="Yu S."/>
            <person name="Liu X."/>
            <person name="Zhang Y."/>
            <person name="Hong G."/>
            <person name="Han B."/>
            <person name="Choisne N."/>
            <person name="Demange N."/>
            <person name="Orjeda G."/>
            <person name="Samain S."/>
            <person name="Cattolico L."/>
            <person name="Pelletier E."/>
            <person name="Couloux A."/>
            <person name="Segurens B."/>
            <person name="Wincker P."/>
            <person name="D'Hont A."/>
            <person name="Scarpelli C."/>
            <person name="Weissenbach J."/>
            <person name="Salanoubat M."/>
            <person name="Quetier F."/>
            <person name="Yu Y."/>
            <person name="Kim H.R."/>
            <person name="Rambo T."/>
            <person name="Currie J."/>
            <person name="Collura K."/>
            <person name="Luo M."/>
            <person name="Yang T."/>
            <person name="Ammiraju J.S.S."/>
            <person name="Engler F."/>
            <person name="Soderlund C."/>
            <person name="Wing R.A."/>
            <person name="Palmer L.E."/>
            <person name="de la Bastide M."/>
            <person name="Spiegel L."/>
            <person name="Nascimento L."/>
            <person name="Zutavern T."/>
            <person name="O'Shaughnessy A."/>
            <person name="Dike S."/>
            <person name="Dedhia N."/>
            <person name="Preston R."/>
            <person name="Balija V."/>
            <person name="McCombie W.R."/>
            <person name="Chow T."/>
            <person name="Chen H."/>
            <person name="Chung M."/>
            <person name="Chen C."/>
            <person name="Shaw J."/>
            <person name="Wu H."/>
            <person name="Hsiao K."/>
            <person name="Chao Y."/>
            <person name="Chu M."/>
            <person name="Cheng C."/>
            <person name="Hour A."/>
            <person name="Lee P."/>
            <person name="Lin S."/>
            <person name="Lin Y."/>
            <person name="Liou J."/>
            <person name="Liu S."/>
            <person name="Hsing Y."/>
            <person name="Raghuvanshi S."/>
            <person name="Mohanty A."/>
            <person name="Bharti A.K."/>
            <person name="Gaur A."/>
            <person name="Gupta V."/>
            <person name="Kumar D."/>
            <person name="Ravi V."/>
            <person name="Vij S."/>
            <person name="Kapur A."/>
            <person name="Khurana P."/>
            <person name="Khurana P."/>
            <person name="Khurana J.P."/>
            <person name="Tyagi A.K."/>
            <person name="Gaikwad K."/>
            <person name="Singh A."/>
            <person name="Dalal V."/>
            <person name="Srivastava S."/>
            <person name="Dixit A."/>
            <person name="Pal A.K."/>
            <person name="Ghazi I.A."/>
            <person name="Yadav M."/>
            <person name="Pandit A."/>
            <person name="Bhargava A."/>
            <person name="Sureshbabu K."/>
            <person name="Batra K."/>
            <person name="Sharma T.R."/>
            <person name="Mohapatra T."/>
            <person name="Singh N.K."/>
            <person name="Messing J."/>
            <person name="Nelson A.B."/>
            <person name="Fuks G."/>
            <person name="Kavchok S."/>
            <person name="Keizer G."/>
            <person name="Linton E."/>
            <person name="Llaca V."/>
            <person name="Song R."/>
            <person name="Tanyolac B."/>
            <person name="Young S."/>
            <person name="Ho-Il K."/>
            <person name="Hahn J.H."/>
            <person name="Sangsakoo G."/>
            <person name="Vanavichit A."/>
            <person name="de Mattos Luiz.A.T."/>
            <person name="Zimmer P.D."/>
            <person name="Malone G."/>
            <person name="Dellagostin O."/>
            <person name="de Oliveira A.C."/>
            <person name="Bevan M."/>
            <person name="Bancroft I."/>
            <person name="Minx P."/>
            <person name="Cordum H."/>
            <person name="Wilson R."/>
            <person name="Cheng Z."/>
            <person name="Jin W."/>
            <person name="Jiang J."/>
            <person name="Leong S.A."/>
            <person name="Iwama H."/>
            <person name="Gojobori T."/>
            <person name="Itoh T."/>
            <person name="Niimura Y."/>
            <person name="Fujii Y."/>
            <person name="Habara T."/>
            <person name="Sakai H."/>
            <person name="Sato Y."/>
            <person name="Wilson G."/>
            <person name="Kumar K."/>
            <person name="McCouch S."/>
            <person name="Juretic N."/>
            <person name="Hoen D."/>
            <person name="Wright S."/>
            <person name="Bruskiewich R."/>
            <person name="Bureau T."/>
            <person name="Miyao A."/>
            <person name="Hirochika H."/>
            <person name="Nishikawa T."/>
            <person name="Kadowaki K."/>
            <person name="Sugiura M."/>
            <person name="Burr B."/>
            <person name="Sasaki T."/>
        </authorList>
    </citation>
    <scope>NUCLEOTIDE SEQUENCE [LARGE SCALE GENOMIC DNA]</scope>
    <source>
        <strain evidence="3">cv. Nipponbare</strain>
    </source>
</reference>